<gene>
    <name evidence="2" type="ORF">RAG0_08098</name>
</gene>
<dbReference type="OrthoDB" id="3439049at2759"/>
<organism evidence="2 3">
    <name type="scientific">Rhynchosporium agropyri</name>
    <dbReference type="NCBI Taxonomy" id="914238"/>
    <lineage>
        <taxon>Eukaryota</taxon>
        <taxon>Fungi</taxon>
        <taxon>Dikarya</taxon>
        <taxon>Ascomycota</taxon>
        <taxon>Pezizomycotina</taxon>
        <taxon>Leotiomycetes</taxon>
        <taxon>Helotiales</taxon>
        <taxon>Ploettnerulaceae</taxon>
        <taxon>Rhynchosporium</taxon>
    </lineage>
</organism>
<name>A0A1E1KP52_9HELO</name>
<sequence length="131" mass="15167">MNGYTVTPNHRQNRRRERPGSRTRRTITRKASVHFDLHEGIIHAHDTEIYLPSDRAKPSPLLRQNFDQNWQRWKARQAEEKAVAEMDRFQAEKEQLLLFGGELGDDVSLIPDDAMLGVVLALFGDIDYIDP</sequence>
<feature type="compositionally biased region" description="Polar residues" evidence="1">
    <location>
        <begin position="1"/>
        <end position="10"/>
    </location>
</feature>
<dbReference type="Proteomes" id="UP000178912">
    <property type="component" value="Unassembled WGS sequence"/>
</dbReference>
<dbReference type="AlphaFoldDB" id="A0A1E1KP52"/>
<evidence type="ECO:0000256" key="1">
    <source>
        <dbReference type="SAM" id="MobiDB-lite"/>
    </source>
</evidence>
<keyword evidence="3" id="KW-1185">Reference proteome</keyword>
<accession>A0A1E1KP52</accession>
<dbReference type="EMBL" id="FJUX01000042">
    <property type="protein sequence ID" value="CZS99775.1"/>
    <property type="molecule type" value="Genomic_DNA"/>
</dbReference>
<protein>
    <submittedName>
        <fullName evidence="2">Uncharacterized protein</fullName>
    </submittedName>
</protein>
<evidence type="ECO:0000313" key="2">
    <source>
        <dbReference type="EMBL" id="CZS99775.1"/>
    </source>
</evidence>
<reference evidence="3" key="1">
    <citation type="submission" date="2016-03" db="EMBL/GenBank/DDBJ databases">
        <authorList>
            <person name="Guldener U."/>
        </authorList>
    </citation>
    <scope>NUCLEOTIDE SEQUENCE [LARGE SCALE GENOMIC DNA]</scope>
    <source>
        <strain evidence="3">04CH-RAC-A.6.1</strain>
    </source>
</reference>
<proteinExistence type="predicted"/>
<feature type="compositionally biased region" description="Basic residues" evidence="1">
    <location>
        <begin position="11"/>
        <end position="25"/>
    </location>
</feature>
<feature type="region of interest" description="Disordered" evidence="1">
    <location>
        <begin position="1"/>
        <end position="25"/>
    </location>
</feature>
<evidence type="ECO:0000313" key="3">
    <source>
        <dbReference type="Proteomes" id="UP000178912"/>
    </source>
</evidence>